<evidence type="ECO:0000313" key="7">
    <source>
        <dbReference type="Proteomes" id="UP001500689"/>
    </source>
</evidence>
<dbReference type="Gene3D" id="3.40.50.150">
    <property type="entry name" value="Vaccinia Virus protein VP39"/>
    <property type="match status" value="1"/>
</dbReference>
<feature type="domain" description="O-methyltransferase C-terminal" evidence="4">
    <location>
        <begin position="115"/>
        <end position="186"/>
    </location>
</feature>
<dbReference type="InterPro" id="IPR016461">
    <property type="entry name" value="COMT-like"/>
</dbReference>
<evidence type="ECO:0000259" key="4">
    <source>
        <dbReference type="Pfam" id="PF00891"/>
    </source>
</evidence>
<reference evidence="7" key="1">
    <citation type="journal article" date="2019" name="Int. J. Syst. Evol. Microbiol.">
        <title>The Global Catalogue of Microorganisms (GCM) 10K type strain sequencing project: providing services to taxonomists for standard genome sequencing and annotation.</title>
        <authorList>
            <consortium name="The Broad Institute Genomics Platform"/>
            <consortium name="The Broad Institute Genome Sequencing Center for Infectious Disease"/>
            <person name="Wu L."/>
            <person name="Ma J."/>
        </authorList>
    </citation>
    <scope>NUCLEOTIDE SEQUENCE [LARGE SCALE GENOMIC DNA]</scope>
    <source>
        <strain evidence="7">JCM 16898</strain>
    </source>
</reference>
<evidence type="ECO:0000256" key="3">
    <source>
        <dbReference type="ARBA" id="ARBA00022691"/>
    </source>
</evidence>
<dbReference type="EMBL" id="BAAAZN010000012">
    <property type="protein sequence ID" value="GAA3562244.1"/>
    <property type="molecule type" value="Genomic_DNA"/>
</dbReference>
<keyword evidence="7" id="KW-1185">Reference proteome</keyword>
<dbReference type="Gene3D" id="1.10.10.10">
    <property type="entry name" value="Winged helix-like DNA-binding domain superfamily/Winged helix DNA-binding domain"/>
    <property type="match status" value="1"/>
</dbReference>
<dbReference type="PROSITE" id="PS51683">
    <property type="entry name" value="SAM_OMT_II"/>
    <property type="match status" value="1"/>
</dbReference>
<keyword evidence="2" id="KW-0808">Transferase</keyword>
<keyword evidence="3" id="KW-0949">S-adenosyl-L-methionine</keyword>
<dbReference type="Pfam" id="PF08100">
    <property type="entry name" value="Dimerisation"/>
    <property type="match status" value="1"/>
</dbReference>
<dbReference type="InterPro" id="IPR029063">
    <property type="entry name" value="SAM-dependent_MTases_sf"/>
</dbReference>
<dbReference type="InterPro" id="IPR001077">
    <property type="entry name" value="COMT_C"/>
</dbReference>
<dbReference type="Proteomes" id="UP001500689">
    <property type="component" value="Unassembled WGS sequence"/>
</dbReference>
<keyword evidence="1" id="KW-0489">Methyltransferase</keyword>
<dbReference type="PANTHER" id="PTHR43712">
    <property type="entry name" value="PUTATIVE (AFU_ORTHOLOGUE AFUA_4G14580)-RELATED"/>
    <property type="match status" value="1"/>
</dbReference>
<gene>
    <name evidence="6" type="ORF">GCM10022222_52440</name>
</gene>
<comment type="caution">
    <text evidence="6">The sequence shown here is derived from an EMBL/GenBank/DDBJ whole genome shotgun (WGS) entry which is preliminary data.</text>
</comment>
<proteinExistence type="predicted"/>
<feature type="domain" description="O-methyltransferase dimerisation" evidence="5">
    <location>
        <begin position="19"/>
        <end position="92"/>
    </location>
</feature>
<dbReference type="SUPFAM" id="SSF46785">
    <property type="entry name" value="Winged helix' DNA-binding domain"/>
    <property type="match status" value="1"/>
</dbReference>
<sequence length="257" mass="27079">MSDSGGHQQAEAERHLIGLLTGAWRTQAVSVAAQLGIADHIAAGHHTAAALAERVGTDRDRLRRLLRLLVSLQVVTGDDVAGYRLTGSGELLRTGVPGSMRDLCDIYGREFYTAWGSARDAIAEGVPGFERAHGRPLGEHLRADEDARSRFQRAMNAGQSFLDEVPARFDFSTAHTVVDVAGGAGPCWPGCCGAVRACAGSCSTCRTCSRWPSRTSRSAAPAGSASSCPATCSSPFRTPGTCTCSPGCCRTGRTRRA</sequence>
<evidence type="ECO:0000256" key="2">
    <source>
        <dbReference type="ARBA" id="ARBA00022679"/>
    </source>
</evidence>
<evidence type="ECO:0000313" key="6">
    <source>
        <dbReference type="EMBL" id="GAA3562244.1"/>
    </source>
</evidence>
<dbReference type="InterPro" id="IPR012967">
    <property type="entry name" value="COMT_dimerisation"/>
</dbReference>
<organism evidence="6 7">
    <name type="scientific">Amycolatopsis ultiminotia</name>
    <dbReference type="NCBI Taxonomy" id="543629"/>
    <lineage>
        <taxon>Bacteria</taxon>
        <taxon>Bacillati</taxon>
        <taxon>Actinomycetota</taxon>
        <taxon>Actinomycetes</taxon>
        <taxon>Pseudonocardiales</taxon>
        <taxon>Pseudonocardiaceae</taxon>
        <taxon>Amycolatopsis</taxon>
    </lineage>
</organism>
<dbReference type="InterPro" id="IPR036388">
    <property type="entry name" value="WH-like_DNA-bd_sf"/>
</dbReference>
<name>A0ABP6X7B5_9PSEU</name>
<dbReference type="Pfam" id="PF00891">
    <property type="entry name" value="Methyltransf_2"/>
    <property type="match status" value="1"/>
</dbReference>
<protein>
    <submittedName>
        <fullName evidence="6">Uncharacterized protein</fullName>
    </submittedName>
</protein>
<evidence type="ECO:0000259" key="5">
    <source>
        <dbReference type="Pfam" id="PF08100"/>
    </source>
</evidence>
<dbReference type="InterPro" id="IPR036390">
    <property type="entry name" value="WH_DNA-bd_sf"/>
</dbReference>
<evidence type="ECO:0000256" key="1">
    <source>
        <dbReference type="ARBA" id="ARBA00022603"/>
    </source>
</evidence>
<dbReference type="SUPFAM" id="SSF53335">
    <property type="entry name" value="S-adenosyl-L-methionine-dependent methyltransferases"/>
    <property type="match status" value="1"/>
</dbReference>
<accession>A0ABP6X7B5</accession>
<dbReference type="PANTHER" id="PTHR43712:SF2">
    <property type="entry name" value="O-METHYLTRANSFERASE CICE"/>
    <property type="match status" value="1"/>
</dbReference>